<evidence type="ECO:0000259" key="3">
    <source>
        <dbReference type="PROSITE" id="PS50075"/>
    </source>
</evidence>
<protein>
    <submittedName>
        <fullName evidence="4">Acyl carrier protein</fullName>
    </submittedName>
</protein>
<dbReference type="AlphaFoldDB" id="A0A7Z7FRE7"/>
<dbReference type="InterPro" id="IPR020806">
    <property type="entry name" value="PKS_PP-bd"/>
</dbReference>
<name>A0A7Z7FRE7_9BURK</name>
<dbReference type="SMART" id="SM00823">
    <property type="entry name" value="PKS_PP"/>
    <property type="match status" value="1"/>
</dbReference>
<dbReference type="RefSeq" id="WP_091790547.1">
    <property type="nucleotide sequence ID" value="NZ_FNDI01000060.1"/>
</dbReference>
<dbReference type="Proteomes" id="UP000198900">
    <property type="component" value="Unassembled WGS sequence"/>
</dbReference>
<dbReference type="PANTHER" id="PTHR44845">
    <property type="entry name" value="CARRIER DOMAIN-CONTAINING PROTEIN"/>
    <property type="match status" value="1"/>
</dbReference>
<dbReference type="PROSITE" id="PS50075">
    <property type="entry name" value="CARRIER"/>
    <property type="match status" value="1"/>
</dbReference>
<sequence>MTSHLESTVGRSQHEKMAGIWANVLDHQEFGVSDNFFDVGGHSLVVTRLAIEIEQAFGVSVPVDAIFDQPTIESLCAYISKKS</sequence>
<dbReference type="SUPFAM" id="SSF47336">
    <property type="entry name" value="ACP-like"/>
    <property type="match status" value="1"/>
</dbReference>
<gene>
    <name evidence="4" type="ORF">SAMN04487926_1603</name>
</gene>
<dbReference type="EMBL" id="FNDI01000060">
    <property type="protein sequence ID" value="SDJ53511.1"/>
    <property type="molecule type" value="Genomic_DNA"/>
</dbReference>
<accession>A0A7Z7FRE7</accession>
<dbReference type="GO" id="GO:0031177">
    <property type="term" value="F:phosphopantetheine binding"/>
    <property type="evidence" value="ECO:0007669"/>
    <property type="project" value="InterPro"/>
</dbReference>
<organism evidence="4 5">
    <name type="scientific">Paraburkholderia steynii</name>
    <dbReference type="NCBI Taxonomy" id="1245441"/>
    <lineage>
        <taxon>Bacteria</taxon>
        <taxon>Pseudomonadati</taxon>
        <taxon>Pseudomonadota</taxon>
        <taxon>Betaproteobacteria</taxon>
        <taxon>Burkholderiales</taxon>
        <taxon>Burkholderiaceae</taxon>
        <taxon>Paraburkholderia</taxon>
    </lineage>
</organism>
<evidence type="ECO:0000256" key="1">
    <source>
        <dbReference type="ARBA" id="ARBA00022450"/>
    </source>
</evidence>
<evidence type="ECO:0000313" key="5">
    <source>
        <dbReference type="Proteomes" id="UP000198900"/>
    </source>
</evidence>
<keyword evidence="5" id="KW-1185">Reference proteome</keyword>
<dbReference type="PANTHER" id="PTHR44845:SF6">
    <property type="entry name" value="BETA-ALANINE-ACTIVATING ENZYME"/>
    <property type="match status" value="1"/>
</dbReference>
<evidence type="ECO:0000313" key="4">
    <source>
        <dbReference type="EMBL" id="SDJ53511.1"/>
    </source>
</evidence>
<reference evidence="4" key="1">
    <citation type="submission" date="2016-10" db="EMBL/GenBank/DDBJ databases">
        <authorList>
            <person name="Varghese N."/>
            <person name="Submissions S."/>
        </authorList>
    </citation>
    <scope>NUCLEOTIDE SEQUENCE [LARGE SCALE GENOMIC DNA]</scope>
    <source>
        <strain evidence="4">YR281</strain>
    </source>
</reference>
<keyword evidence="1" id="KW-0596">Phosphopantetheine</keyword>
<dbReference type="Pfam" id="PF00550">
    <property type="entry name" value="PP-binding"/>
    <property type="match status" value="1"/>
</dbReference>
<evidence type="ECO:0000256" key="2">
    <source>
        <dbReference type="ARBA" id="ARBA00022553"/>
    </source>
</evidence>
<proteinExistence type="predicted"/>
<dbReference type="InterPro" id="IPR036736">
    <property type="entry name" value="ACP-like_sf"/>
</dbReference>
<feature type="domain" description="Carrier" evidence="3">
    <location>
        <begin position="8"/>
        <end position="83"/>
    </location>
</feature>
<dbReference type="InterPro" id="IPR009081">
    <property type="entry name" value="PP-bd_ACP"/>
</dbReference>
<dbReference type="Gene3D" id="1.10.1200.10">
    <property type="entry name" value="ACP-like"/>
    <property type="match status" value="1"/>
</dbReference>
<keyword evidence="2" id="KW-0597">Phosphoprotein</keyword>
<comment type="caution">
    <text evidence="4">The sequence shown here is derived from an EMBL/GenBank/DDBJ whole genome shotgun (WGS) entry which is preliminary data.</text>
</comment>